<comment type="caution">
    <text evidence="8">Lacks conserved residue(s) required for the propagation of feature annotation.</text>
</comment>
<gene>
    <name evidence="11" type="ORF">XAT740_LOCUS24639</name>
</gene>
<feature type="transmembrane region" description="Helical" evidence="9">
    <location>
        <begin position="162"/>
        <end position="182"/>
    </location>
</feature>
<dbReference type="InterPro" id="IPR051223">
    <property type="entry name" value="Polycystin"/>
</dbReference>
<dbReference type="Pfam" id="PF20519">
    <property type="entry name" value="Polycystin_dom"/>
    <property type="match status" value="1"/>
</dbReference>
<keyword evidence="12" id="KW-1185">Reference proteome</keyword>
<dbReference type="Pfam" id="PF01477">
    <property type="entry name" value="PLAT"/>
    <property type="match status" value="1"/>
</dbReference>
<feature type="transmembrane region" description="Helical" evidence="9">
    <location>
        <begin position="271"/>
        <end position="298"/>
    </location>
</feature>
<dbReference type="Proteomes" id="UP000663828">
    <property type="component" value="Unassembled WGS sequence"/>
</dbReference>
<dbReference type="GO" id="GO:0005509">
    <property type="term" value="F:calcium ion binding"/>
    <property type="evidence" value="ECO:0007669"/>
    <property type="project" value="InterPro"/>
</dbReference>
<dbReference type="EMBL" id="CAJNOR010001916">
    <property type="protein sequence ID" value="CAF1219693.1"/>
    <property type="molecule type" value="Genomic_DNA"/>
</dbReference>
<dbReference type="SUPFAM" id="SSF49723">
    <property type="entry name" value="Lipase/lipooxygenase domain (PLAT/LH2 domain)"/>
    <property type="match status" value="1"/>
</dbReference>
<feature type="domain" description="PLAT" evidence="10">
    <location>
        <begin position="1"/>
        <end position="116"/>
    </location>
</feature>
<keyword evidence="6 9" id="KW-0472">Membrane</keyword>
<evidence type="ECO:0000256" key="1">
    <source>
        <dbReference type="ARBA" id="ARBA00004141"/>
    </source>
</evidence>
<name>A0A814XS68_ADIRI</name>
<comment type="similarity">
    <text evidence="2">Belongs to the polycystin family.</text>
</comment>
<dbReference type="SMART" id="SM00308">
    <property type="entry name" value="LH2"/>
    <property type="match status" value="1"/>
</dbReference>
<feature type="transmembrane region" description="Helical" evidence="9">
    <location>
        <begin position="318"/>
        <end position="341"/>
    </location>
</feature>
<evidence type="ECO:0000256" key="3">
    <source>
        <dbReference type="ARBA" id="ARBA00022692"/>
    </source>
</evidence>
<comment type="caution">
    <text evidence="11">The sequence shown here is derived from an EMBL/GenBank/DDBJ whole genome shotgun (WGS) entry which is preliminary data.</text>
</comment>
<dbReference type="InterPro" id="IPR001024">
    <property type="entry name" value="PLAT/LH2_dom"/>
</dbReference>
<feature type="transmembrane region" description="Helical" evidence="9">
    <location>
        <begin position="700"/>
        <end position="721"/>
    </location>
</feature>
<keyword evidence="5 9" id="KW-1133">Transmembrane helix</keyword>
<organism evidence="11 12">
    <name type="scientific">Adineta ricciae</name>
    <name type="common">Rotifer</name>
    <dbReference type="NCBI Taxonomy" id="249248"/>
    <lineage>
        <taxon>Eukaryota</taxon>
        <taxon>Metazoa</taxon>
        <taxon>Spiralia</taxon>
        <taxon>Gnathifera</taxon>
        <taxon>Rotifera</taxon>
        <taxon>Eurotatoria</taxon>
        <taxon>Bdelloidea</taxon>
        <taxon>Adinetida</taxon>
        <taxon>Adinetidae</taxon>
        <taxon>Adineta</taxon>
    </lineage>
</organism>
<accession>A0A814XS68</accession>
<evidence type="ECO:0000259" key="10">
    <source>
        <dbReference type="PROSITE" id="PS50095"/>
    </source>
</evidence>
<dbReference type="InterPro" id="IPR036392">
    <property type="entry name" value="PLAT/LH2_dom_sf"/>
</dbReference>
<feature type="transmembrane region" description="Helical" evidence="9">
    <location>
        <begin position="851"/>
        <end position="876"/>
    </location>
</feature>
<evidence type="ECO:0000256" key="7">
    <source>
        <dbReference type="ARBA" id="ARBA00023180"/>
    </source>
</evidence>
<sequence length="962" mass="112306">MIVFTGQRRDAGTKSNVHFVIHGDENDTHIRTLADPHRRVLQRGGVDAFLMSVPKSLGPLNCIRIWHDNSGKGSSSSWFLKYIIIRDLQTMQKFHFICQRWFAVEKDDGKIERALPVASELEKNQFSFVLTKRTYHSVSDGHLWFSIFSRPPSSQFTRVQRCTCCFVLLLVSMFLNIMYYNLSSEAKSAKSTNTSNLSFGSLYITPQQIIIGIVVEFFALIPSLLLIQLFRRLRPRRKQLSPIRQALSKVNAPLQNEKKSRRRARSKKSPFTLPWWFIFVAYGLCIIFVGISIIFIIARGIEFGDEKTQKWLASIVSSFFSSILLTQPLKIISLAIFFACFCRKSNYDAEANELLDDTQIGLDADEEYLHAMEKDSFSTRRPMIHIDRLNKTEVLEAREYRLQEIEMWSVIRQISLYICFISVLYVVIYSNRSTSAFYQVNHLRKYFLNSRHEDLDFTKISTIDQYWNWLNNSFISNLRAQEWYNGDPPRNLTGFIDDKSNRLIGWATMRQLRVKSTLCPKQTAISSVCEEDYNQFHADQLSYVPGWKDYTSNNYTAFIRQAFTYQSGAVLETYTYVGDHASYGSGGYVYEFRGRLSDLQSNLSQLHELSWIDNRTRAVIIQLTLYNPNVQLFTAVTFLAEFLSSSGVFTSARFEPLSFYAFTSAYQLVCTIVYMLFIFYFVWIEIRLLIQMRWQYFRRFWSYVEIGIIVCSWTSVGIYIWRYKESQRIGQLFKDSNGYVYINLQLAAYVNDVLTFLFAFCCFFGTIKLVKFCRFSQRLCLFIETLRYAGKQLISFTMMFSIVFLSFLCLFYLLFVSKLLRCSSLLGTAQMLFEMTLMNFDATGIRDADAFLGPLCFTVFIFVVVFVCMSMFLSIINENFVRARNNMDGKNEEIFSFMLSTFQRWIYSKKPVDREVLKDRLGMRYSDQMNSFSDRVDNLLKVIDRIYISQIQDASTVKEMNI</sequence>
<keyword evidence="7" id="KW-0325">Glycoprotein</keyword>
<dbReference type="PROSITE" id="PS50095">
    <property type="entry name" value="PLAT"/>
    <property type="match status" value="1"/>
</dbReference>
<evidence type="ECO:0000256" key="9">
    <source>
        <dbReference type="SAM" id="Phobius"/>
    </source>
</evidence>
<evidence type="ECO:0000256" key="8">
    <source>
        <dbReference type="PROSITE-ProRule" id="PRU00152"/>
    </source>
</evidence>
<dbReference type="Pfam" id="PF08016">
    <property type="entry name" value="PKD_channel"/>
    <property type="match status" value="1"/>
</dbReference>
<evidence type="ECO:0000313" key="11">
    <source>
        <dbReference type="EMBL" id="CAF1219693.1"/>
    </source>
</evidence>
<feature type="transmembrane region" description="Helical" evidence="9">
    <location>
        <begin position="209"/>
        <end position="230"/>
    </location>
</feature>
<evidence type="ECO:0000313" key="12">
    <source>
        <dbReference type="Proteomes" id="UP000663828"/>
    </source>
</evidence>
<dbReference type="GO" id="GO:0005262">
    <property type="term" value="F:calcium channel activity"/>
    <property type="evidence" value="ECO:0007669"/>
    <property type="project" value="TreeGrafter"/>
</dbReference>
<feature type="transmembrane region" description="Helical" evidence="9">
    <location>
        <begin position="665"/>
        <end position="688"/>
    </location>
</feature>
<dbReference type="GO" id="GO:0050982">
    <property type="term" value="P:detection of mechanical stimulus"/>
    <property type="evidence" value="ECO:0007669"/>
    <property type="project" value="TreeGrafter"/>
</dbReference>
<keyword evidence="4" id="KW-0732">Signal</keyword>
<keyword evidence="3 9" id="KW-0812">Transmembrane</keyword>
<dbReference type="FunFam" id="2.60.60.20:FF:000022">
    <property type="entry name" value="Uncharacterized protein"/>
    <property type="match status" value="1"/>
</dbReference>
<dbReference type="PANTHER" id="PTHR10877:SF194">
    <property type="entry name" value="LOCATION OF VULVA DEFECTIVE 1"/>
    <property type="match status" value="1"/>
</dbReference>
<dbReference type="InterPro" id="IPR013122">
    <property type="entry name" value="PKD1_2_channel"/>
</dbReference>
<evidence type="ECO:0000256" key="5">
    <source>
        <dbReference type="ARBA" id="ARBA00022989"/>
    </source>
</evidence>
<dbReference type="Gene3D" id="2.60.60.20">
    <property type="entry name" value="PLAT/LH2 domain"/>
    <property type="match status" value="1"/>
</dbReference>
<dbReference type="GO" id="GO:0016020">
    <property type="term" value="C:membrane"/>
    <property type="evidence" value="ECO:0007669"/>
    <property type="project" value="UniProtKB-SubCell"/>
</dbReference>
<dbReference type="PRINTS" id="PR01433">
    <property type="entry name" value="POLYCYSTIN2"/>
</dbReference>
<protein>
    <recommendedName>
        <fullName evidence="10">PLAT domain-containing protein</fullName>
    </recommendedName>
</protein>
<dbReference type="InterPro" id="IPR003915">
    <property type="entry name" value="PKD_2"/>
</dbReference>
<evidence type="ECO:0000256" key="6">
    <source>
        <dbReference type="ARBA" id="ARBA00023136"/>
    </source>
</evidence>
<evidence type="ECO:0000256" key="4">
    <source>
        <dbReference type="ARBA" id="ARBA00022729"/>
    </source>
</evidence>
<evidence type="ECO:0000256" key="2">
    <source>
        <dbReference type="ARBA" id="ARBA00007200"/>
    </source>
</evidence>
<dbReference type="InterPro" id="IPR046791">
    <property type="entry name" value="Polycystin_dom"/>
</dbReference>
<dbReference type="PANTHER" id="PTHR10877">
    <property type="entry name" value="POLYCYSTIN FAMILY MEMBER"/>
    <property type="match status" value="1"/>
</dbReference>
<feature type="transmembrane region" description="Helical" evidence="9">
    <location>
        <begin position="753"/>
        <end position="772"/>
    </location>
</feature>
<feature type="transmembrane region" description="Helical" evidence="9">
    <location>
        <begin position="793"/>
        <end position="815"/>
    </location>
</feature>
<comment type="subcellular location">
    <subcellularLocation>
        <location evidence="1">Membrane</location>
        <topology evidence="1">Multi-pass membrane protein</topology>
    </subcellularLocation>
</comment>
<dbReference type="AlphaFoldDB" id="A0A814XS68"/>
<reference evidence="11" key="1">
    <citation type="submission" date="2021-02" db="EMBL/GenBank/DDBJ databases">
        <authorList>
            <person name="Nowell W R."/>
        </authorList>
    </citation>
    <scope>NUCLEOTIDE SEQUENCE</scope>
</reference>
<feature type="transmembrane region" description="Helical" evidence="9">
    <location>
        <begin position="410"/>
        <end position="429"/>
    </location>
</feature>
<proteinExistence type="inferred from homology"/>